<dbReference type="InterPro" id="IPR036412">
    <property type="entry name" value="HAD-like_sf"/>
</dbReference>
<evidence type="ECO:0000313" key="2">
    <source>
        <dbReference type="Proteomes" id="UP000078561"/>
    </source>
</evidence>
<dbReference type="EMBL" id="LT554414">
    <property type="protein sequence ID" value="SAM04623.1"/>
    <property type="molecule type" value="Genomic_DNA"/>
</dbReference>
<dbReference type="InterPro" id="IPR006439">
    <property type="entry name" value="HAD-SF_hydro_IA"/>
</dbReference>
<dbReference type="Gene3D" id="3.40.50.1000">
    <property type="entry name" value="HAD superfamily/HAD-like"/>
    <property type="match status" value="1"/>
</dbReference>
<dbReference type="PRINTS" id="PR00413">
    <property type="entry name" value="HADHALOGNASE"/>
</dbReference>
<dbReference type="NCBIfam" id="TIGR01509">
    <property type="entry name" value="HAD-SF-IA-v3"/>
    <property type="match status" value="1"/>
</dbReference>
<dbReference type="InParanoid" id="A0A163K696"/>
<dbReference type="OrthoDB" id="1694274at2759"/>
<dbReference type="PANTHER" id="PTHR47829">
    <property type="entry name" value="HYDROLASE, PUTATIVE (AFU_ORTHOLOGUE AFUA_1G12880)-RELATED"/>
    <property type="match status" value="1"/>
</dbReference>
<dbReference type="OMA" id="TAPNGFW"/>
<dbReference type="SFLD" id="SFLDG01129">
    <property type="entry name" value="C1.5:_HAD__Beta-PGM__Phosphata"/>
    <property type="match status" value="1"/>
</dbReference>
<dbReference type="GO" id="GO:0016791">
    <property type="term" value="F:phosphatase activity"/>
    <property type="evidence" value="ECO:0007669"/>
    <property type="project" value="UniProtKB-ARBA"/>
</dbReference>
<evidence type="ECO:0000313" key="1">
    <source>
        <dbReference type="EMBL" id="SAM04623.1"/>
    </source>
</evidence>
<dbReference type="CDD" id="cd02603">
    <property type="entry name" value="HAD_sEH-N_like"/>
    <property type="match status" value="1"/>
</dbReference>
<evidence type="ECO:0008006" key="3">
    <source>
        <dbReference type="Google" id="ProtNLM"/>
    </source>
</evidence>
<dbReference type="InterPro" id="IPR023214">
    <property type="entry name" value="HAD_sf"/>
</dbReference>
<dbReference type="Gene3D" id="1.10.150.240">
    <property type="entry name" value="Putative phosphatase, domain 2"/>
    <property type="match status" value="1"/>
</dbReference>
<dbReference type="Pfam" id="PF00702">
    <property type="entry name" value="Hydrolase"/>
    <property type="match status" value="1"/>
</dbReference>
<dbReference type="STRING" id="4829.A0A163K696"/>
<organism evidence="1">
    <name type="scientific">Absidia glauca</name>
    <name type="common">Pin mould</name>
    <dbReference type="NCBI Taxonomy" id="4829"/>
    <lineage>
        <taxon>Eukaryota</taxon>
        <taxon>Fungi</taxon>
        <taxon>Fungi incertae sedis</taxon>
        <taxon>Mucoromycota</taxon>
        <taxon>Mucoromycotina</taxon>
        <taxon>Mucoromycetes</taxon>
        <taxon>Mucorales</taxon>
        <taxon>Cunninghamellaceae</taxon>
        <taxon>Absidia</taxon>
    </lineage>
</organism>
<dbReference type="SUPFAM" id="SSF56784">
    <property type="entry name" value="HAD-like"/>
    <property type="match status" value="1"/>
</dbReference>
<keyword evidence="2" id="KW-1185">Reference proteome</keyword>
<name>A0A163K696_ABSGL</name>
<reference evidence="1" key="1">
    <citation type="submission" date="2016-04" db="EMBL/GenBank/DDBJ databases">
        <authorList>
            <person name="Evans L.H."/>
            <person name="Alamgir A."/>
            <person name="Owens N."/>
            <person name="Weber N.D."/>
            <person name="Virtaneva K."/>
            <person name="Barbian K."/>
            <person name="Babar A."/>
            <person name="Rosenke K."/>
        </authorList>
    </citation>
    <scope>NUCLEOTIDE SEQUENCE [LARGE SCALE GENOMIC DNA]</scope>
    <source>
        <strain evidence="1">CBS 101.48</strain>
    </source>
</reference>
<dbReference type="Proteomes" id="UP000078561">
    <property type="component" value="Unassembled WGS sequence"/>
</dbReference>
<dbReference type="SFLD" id="SFLDS00003">
    <property type="entry name" value="Haloacid_Dehalogenase"/>
    <property type="match status" value="1"/>
</dbReference>
<accession>A0A163K696</accession>
<gene>
    <name evidence="1" type="primary">ABSGL_10489.1 scaffold 12026</name>
</gene>
<protein>
    <recommendedName>
        <fullName evidence="3">Epoxide hydrolase N-terminal domain-containing protein</fullName>
    </recommendedName>
</protein>
<dbReference type="PANTHER" id="PTHR47829:SF1">
    <property type="entry name" value="HAD FAMILY PHOSPHATASE"/>
    <property type="match status" value="1"/>
</dbReference>
<dbReference type="AlphaFoldDB" id="A0A163K696"/>
<proteinExistence type="predicted"/>
<sequence>MTIKAVIFDIGGVCVGSPMEGIHRYEKEHQLPRNYINVAIVSQGEHGAFQRFERGEIKLHDFYKEFGEELSSPKNKKAYQKYFERSGKATPSSIPDVTVDGQELFHTMMAETARVDRYVAFAIQQLKKSGKFKVAALTNNFEMPESDRREMDALGGGTPTDLKASFDHFIESRLVGLRKPDPRFYQHACKVLGIEPHEAVFLDDIGMNLRAAKELGMETIQVKMGRSKDAVIQLGKIVQLDLLDTTSHSSHL</sequence>
<dbReference type="InterPro" id="IPR023198">
    <property type="entry name" value="PGP-like_dom2"/>
</dbReference>
<dbReference type="InterPro" id="IPR052898">
    <property type="entry name" value="ACAD10-like"/>
</dbReference>